<evidence type="ECO:0000313" key="4">
    <source>
        <dbReference type="Proteomes" id="UP000008553"/>
    </source>
</evidence>
<dbReference type="Proteomes" id="UP000008553">
    <property type="component" value="Unassembled WGS sequence"/>
</dbReference>
<dbReference type="KEGG" id="pyo:PY17X_1372600"/>
<keyword evidence="4" id="KW-1185">Reference proteome</keyword>
<feature type="transmembrane region" description="Helical" evidence="2">
    <location>
        <begin position="6"/>
        <end position="22"/>
    </location>
</feature>
<feature type="non-terminal residue" evidence="3">
    <location>
        <position position="1"/>
    </location>
</feature>
<name>Q7RGY6_PLAYO</name>
<reference evidence="3 4" key="1">
    <citation type="journal article" date="2002" name="Nature">
        <title>Genome sequence and comparative analysis of the model rodent malaria parasite Plasmodium yoelii yoelii.</title>
        <authorList>
            <person name="Carlton J.M."/>
            <person name="Angiuoli S.V."/>
            <person name="Suh B.B."/>
            <person name="Kooij T.W."/>
            <person name="Pertea M."/>
            <person name="Silva J.C."/>
            <person name="Ermolaeva M.D."/>
            <person name="Allen J.E."/>
            <person name="Selengut J.D."/>
            <person name="Koo H.L."/>
            <person name="Peterson J.D."/>
            <person name="Pop M."/>
            <person name="Kosack D.S."/>
            <person name="Shumway M.F."/>
            <person name="Bidwell S.L."/>
            <person name="Shallom S.J."/>
            <person name="van Aken S.E."/>
            <person name="Riedmuller S.B."/>
            <person name="Feldblyum T.V."/>
            <person name="Cho J.K."/>
            <person name="Quackenbush J."/>
            <person name="Sedegah M."/>
            <person name="Shoaibi A."/>
            <person name="Cummings L.M."/>
            <person name="Florens L."/>
            <person name="Yates J.R."/>
            <person name="Raine J.D."/>
            <person name="Sinden R.E."/>
            <person name="Harris M.A."/>
            <person name="Cunningham D.A."/>
            <person name="Preiser P.R."/>
            <person name="Bergman L.W."/>
            <person name="Vaidya A.B."/>
            <person name="van Lin L.H."/>
            <person name="Janse C.J."/>
            <person name="Waters A.P."/>
            <person name="Smith H.O."/>
            <person name="White O.R."/>
            <person name="Salzberg S.L."/>
            <person name="Venter J.C."/>
            <person name="Fraser C.M."/>
            <person name="Hoffman S.L."/>
            <person name="Gardner M.J."/>
            <person name="Carucci D.J."/>
        </authorList>
    </citation>
    <scope>NUCLEOTIDE SEQUENCE [LARGE SCALE GENOMIC DNA]</scope>
    <source>
        <strain evidence="3 4">17XNL</strain>
    </source>
</reference>
<keyword evidence="2" id="KW-0472">Membrane</keyword>
<dbReference type="AlphaFoldDB" id="Q7RGY6"/>
<accession>Q7RGY6</accession>
<dbReference type="Pfam" id="PF09592">
    <property type="entry name" value="DUF2031"/>
    <property type="match status" value="1"/>
</dbReference>
<proteinExistence type="predicted"/>
<evidence type="ECO:0008006" key="5">
    <source>
        <dbReference type="Google" id="ProtNLM"/>
    </source>
</evidence>
<keyword evidence="2" id="KW-1133">Transmembrane helix</keyword>
<dbReference type="EMBL" id="AABL01001258">
    <property type="protein sequence ID" value="EAA16034.1"/>
    <property type="molecule type" value="Genomic_DNA"/>
</dbReference>
<dbReference type="NCBIfam" id="TIGR01597">
    <property type="entry name" value="PYST-B"/>
    <property type="match status" value="1"/>
</dbReference>
<feature type="transmembrane region" description="Helical" evidence="2">
    <location>
        <begin position="231"/>
        <end position="248"/>
    </location>
</feature>
<evidence type="ECO:0000256" key="1">
    <source>
        <dbReference type="SAM" id="Coils"/>
    </source>
</evidence>
<dbReference type="PaxDb" id="73239-Q7RGY6"/>
<sequence>GKLLYTYIFFIIKILKMVYFLEKKHKTNKYYYFGNKYQLKMRVNILKYVLFSIVICSFEYSKNELYSVNDRGIYLERDVINFRNNRILADVDNRFDLNEFYQSTLSLASQLGDCIEGNKEIAHLQNIIDTHIKKNKGSNTSLDLKTVDSKTKKLINELRTELEEVKKRVANKRNDELAIQSIHEKKIEKKDENSSMSEHEDFKQLENNENNGIASSNSHIKSELIKKYRKIAIRFLLSCLTFIVVGFTSMFTTMYLMILLVPCLVSIYFFLWKLNRCSTKLEKILK</sequence>
<keyword evidence="1" id="KW-0175">Coiled coil</keyword>
<dbReference type="FunCoup" id="Q7RGY6">
    <property type="interactions" value="44"/>
</dbReference>
<organism evidence="3 4">
    <name type="scientific">Plasmodium yoelii yoelii</name>
    <dbReference type="NCBI Taxonomy" id="73239"/>
    <lineage>
        <taxon>Eukaryota</taxon>
        <taxon>Sar</taxon>
        <taxon>Alveolata</taxon>
        <taxon>Apicomplexa</taxon>
        <taxon>Aconoidasida</taxon>
        <taxon>Haemosporida</taxon>
        <taxon>Plasmodiidae</taxon>
        <taxon>Plasmodium</taxon>
        <taxon>Plasmodium (Vinckeia)</taxon>
    </lineage>
</organism>
<protein>
    <recommendedName>
        <fullName evidence="5">Fam-b protein</fullName>
    </recommendedName>
</protein>
<dbReference type="InParanoid" id="Q7RGY6"/>
<feature type="coiled-coil region" evidence="1">
    <location>
        <begin position="148"/>
        <end position="175"/>
    </location>
</feature>
<dbReference type="InterPro" id="IPR006484">
    <property type="entry name" value="PYST_B"/>
</dbReference>
<keyword evidence="2" id="KW-0812">Transmembrane</keyword>
<feature type="transmembrane region" description="Helical" evidence="2">
    <location>
        <begin position="254"/>
        <end position="272"/>
    </location>
</feature>
<gene>
    <name evidence="3" type="ORF">PY04210</name>
</gene>
<evidence type="ECO:0000256" key="2">
    <source>
        <dbReference type="SAM" id="Phobius"/>
    </source>
</evidence>
<comment type="caution">
    <text evidence="3">The sequence shown here is derived from an EMBL/GenBank/DDBJ whole genome shotgun (WGS) entry which is preliminary data.</text>
</comment>
<evidence type="ECO:0000313" key="3">
    <source>
        <dbReference type="EMBL" id="EAA16034.1"/>
    </source>
</evidence>